<keyword evidence="9" id="KW-0732">Signal</keyword>
<dbReference type="SUPFAM" id="SSF56219">
    <property type="entry name" value="DNase I-like"/>
    <property type="match status" value="1"/>
</dbReference>
<protein>
    <recommendedName>
        <fullName evidence="10">Endonuclease/exonuclease/phosphatase domain-containing protein</fullName>
    </recommendedName>
</protein>
<keyword evidence="4" id="KW-0479">Metal-binding</keyword>
<keyword evidence="5" id="KW-0227">DNA damage</keyword>
<dbReference type="PANTHER" id="PTHR15822:SF4">
    <property type="entry name" value="TYROSYL-DNA PHOSPHODIESTERASE 2"/>
    <property type="match status" value="1"/>
</dbReference>
<evidence type="ECO:0000256" key="6">
    <source>
        <dbReference type="ARBA" id="ARBA00022801"/>
    </source>
</evidence>
<evidence type="ECO:0000256" key="8">
    <source>
        <dbReference type="ARBA" id="ARBA00023204"/>
    </source>
</evidence>
<evidence type="ECO:0000256" key="5">
    <source>
        <dbReference type="ARBA" id="ARBA00022763"/>
    </source>
</evidence>
<dbReference type="GO" id="GO:0004518">
    <property type="term" value="F:nuclease activity"/>
    <property type="evidence" value="ECO:0007669"/>
    <property type="project" value="UniProtKB-KW"/>
</dbReference>
<dbReference type="KEGG" id="als:DJ013_03325"/>
<evidence type="ECO:0000256" key="1">
    <source>
        <dbReference type="ARBA" id="ARBA00001936"/>
    </source>
</evidence>
<dbReference type="AlphaFoldDB" id="A0A2Z4G7T7"/>
<evidence type="ECO:0000256" key="3">
    <source>
        <dbReference type="ARBA" id="ARBA00022722"/>
    </source>
</evidence>
<comment type="cofactor">
    <cofactor evidence="1">
        <name>Mn(2+)</name>
        <dbReference type="ChEBI" id="CHEBI:29035"/>
    </cofactor>
</comment>
<dbReference type="GO" id="GO:0006281">
    <property type="term" value="P:DNA repair"/>
    <property type="evidence" value="ECO:0007669"/>
    <property type="project" value="UniProtKB-KW"/>
</dbReference>
<evidence type="ECO:0000256" key="2">
    <source>
        <dbReference type="ARBA" id="ARBA00001946"/>
    </source>
</evidence>
<name>A0A2Z4G7T7_9BACT</name>
<feature type="signal peptide" evidence="9">
    <location>
        <begin position="1"/>
        <end position="24"/>
    </location>
</feature>
<evidence type="ECO:0000313" key="12">
    <source>
        <dbReference type="Proteomes" id="UP000249873"/>
    </source>
</evidence>
<accession>A0A2Z4G7T7</accession>
<dbReference type="EMBL" id="CP029480">
    <property type="protein sequence ID" value="AWV97251.1"/>
    <property type="molecule type" value="Genomic_DNA"/>
</dbReference>
<feature type="domain" description="Endonuclease/exonuclease/phosphatase" evidence="10">
    <location>
        <begin position="34"/>
        <end position="289"/>
    </location>
</feature>
<dbReference type="InterPro" id="IPR005135">
    <property type="entry name" value="Endo/exonuclease/phosphatase"/>
</dbReference>
<keyword evidence="7" id="KW-0460">Magnesium</keyword>
<comment type="cofactor">
    <cofactor evidence="2">
        <name>Mg(2+)</name>
        <dbReference type="ChEBI" id="CHEBI:18420"/>
    </cofactor>
</comment>
<dbReference type="GO" id="GO:0016787">
    <property type="term" value="F:hydrolase activity"/>
    <property type="evidence" value="ECO:0007669"/>
    <property type="project" value="UniProtKB-KW"/>
</dbReference>
<dbReference type="GO" id="GO:0046872">
    <property type="term" value="F:metal ion binding"/>
    <property type="evidence" value="ECO:0007669"/>
    <property type="project" value="UniProtKB-KW"/>
</dbReference>
<dbReference type="InterPro" id="IPR051547">
    <property type="entry name" value="TDP2-like"/>
</dbReference>
<evidence type="ECO:0000256" key="7">
    <source>
        <dbReference type="ARBA" id="ARBA00022842"/>
    </source>
</evidence>
<keyword evidence="3" id="KW-0540">Nuclease</keyword>
<feature type="chain" id="PRO_5016310378" description="Endonuclease/exonuclease/phosphatase domain-containing protein" evidence="9">
    <location>
        <begin position="25"/>
        <end position="298"/>
    </location>
</feature>
<evidence type="ECO:0000256" key="4">
    <source>
        <dbReference type="ARBA" id="ARBA00022723"/>
    </source>
</evidence>
<organism evidence="11 12">
    <name type="scientific">Arcticibacterium luteifluviistationis</name>
    <dbReference type="NCBI Taxonomy" id="1784714"/>
    <lineage>
        <taxon>Bacteria</taxon>
        <taxon>Pseudomonadati</taxon>
        <taxon>Bacteroidota</taxon>
        <taxon>Cytophagia</taxon>
        <taxon>Cytophagales</taxon>
        <taxon>Leadbetterellaceae</taxon>
        <taxon>Arcticibacterium</taxon>
    </lineage>
</organism>
<dbReference type="InterPro" id="IPR036691">
    <property type="entry name" value="Endo/exonu/phosph_ase_sf"/>
</dbReference>
<proteinExistence type="predicted"/>
<keyword evidence="8" id="KW-0234">DNA repair</keyword>
<dbReference type="Pfam" id="PF03372">
    <property type="entry name" value="Exo_endo_phos"/>
    <property type="match status" value="1"/>
</dbReference>
<dbReference type="RefSeq" id="WP_111370353.1">
    <property type="nucleotide sequence ID" value="NZ_CP029480.1"/>
</dbReference>
<gene>
    <name evidence="11" type="ORF">DJ013_03325</name>
</gene>
<sequence>MKRHTYKKLAFLVSFIFLSGIAISQDSQKPFKVITYNIWNGFDWGKDNDRKEKLTTWVKSQQPDVLALQELCGYTQEMLLEDAKKWGHNYAEILKTSGYPVGITSNQPIEVKEKLLENMHHGALHCSVADIDFFIIHFSPFSFLKRHEESKIILDKLSKLPIKQEKYLVLGDFNAFSPHDADLYKNSNTLLESMQAAEKEHDHIRNLINGKMEYGVIGSLLGYPLIDITQRYTSGMNERFSCPTQVFETEKRSEKTKRIDYILVSPSLAEKCINAKVFNQNETYYLSDHYPVMAEFSF</sequence>
<keyword evidence="6" id="KW-0378">Hydrolase</keyword>
<evidence type="ECO:0000313" key="11">
    <source>
        <dbReference type="EMBL" id="AWV97251.1"/>
    </source>
</evidence>
<dbReference type="PANTHER" id="PTHR15822">
    <property type="entry name" value="TRAF AND TNF RECEPTOR-ASSOCIATED PROTEIN"/>
    <property type="match status" value="1"/>
</dbReference>
<dbReference type="OrthoDB" id="9778989at2"/>
<dbReference type="Gene3D" id="3.60.10.10">
    <property type="entry name" value="Endonuclease/exonuclease/phosphatase"/>
    <property type="match status" value="1"/>
</dbReference>
<keyword evidence="12" id="KW-1185">Reference proteome</keyword>
<evidence type="ECO:0000256" key="9">
    <source>
        <dbReference type="SAM" id="SignalP"/>
    </source>
</evidence>
<dbReference type="Proteomes" id="UP000249873">
    <property type="component" value="Chromosome"/>
</dbReference>
<reference evidence="11 12" key="1">
    <citation type="submission" date="2018-05" db="EMBL/GenBank/DDBJ databases">
        <title>Complete genome sequence of Arcticibacterium luteifluviistationis SM1504T, a cytophagaceae bacterium isolated from Arctic surface seawater.</title>
        <authorList>
            <person name="Li Y."/>
            <person name="Qin Q.-L."/>
        </authorList>
    </citation>
    <scope>NUCLEOTIDE SEQUENCE [LARGE SCALE GENOMIC DNA]</scope>
    <source>
        <strain evidence="11 12">SM1504</strain>
    </source>
</reference>
<evidence type="ECO:0000259" key="10">
    <source>
        <dbReference type="Pfam" id="PF03372"/>
    </source>
</evidence>